<evidence type="ECO:0000313" key="5">
    <source>
        <dbReference type="EMBL" id="TMO67144.1"/>
    </source>
</evidence>
<accession>A0A5S3V6B6</accession>
<dbReference type="Proteomes" id="UP000307164">
    <property type="component" value="Unassembled WGS sequence"/>
</dbReference>
<dbReference type="Gene3D" id="3.30.390.10">
    <property type="entry name" value="Enolase-like, N-terminal domain"/>
    <property type="match status" value="1"/>
</dbReference>
<dbReference type="PANTHER" id="PTHR48073:SF2">
    <property type="entry name" value="O-SUCCINYLBENZOATE SYNTHASE"/>
    <property type="match status" value="1"/>
</dbReference>
<evidence type="ECO:0000313" key="7">
    <source>
        <dbReference type="Proteomes" id="UP000307164"/>
    </source>
</evidence>
<dbReference type="SMART" id="SM00922">
    <property type="entry name" value="MR_MLE"/>
    <property type="match status" value="1"/>
</dbReference>
<gene>
    <name evidence="5" type="ORF">CWC19_14400</name>
    <name evidence="6" type="ORF">CWC20_10260</name>
</gene>
<proteinExistence type="inferred from homology"/>
<dbReference type="EMBL" id="PNBW01000047">
    <property type="protein sequence ID" value="TMO74609.1"/>
    <property type="molecule type" value="Genomic_DNA"/>
</dbReference>
<dbReference type="AlphaFoldDB" id="A0A5S3V6B6"/>
<evidence type="ECO:0000256" key="2">
    <source>
        <dbReference type="ARBA" id="ARBA00022723"/>
    </source>
</evidence>
<dbReference type="InterPro" id="IPR029017">
    <property type="entry name" value="Enolase-like_N"/>
</dbReference>
<dbReference type="SFLD" id="SFLDG00180">
    <property type="entry name" value="muconate_cycloisomerase"/>
    <property type="match status" value="1"/>
</dbReference>
<reference evidence="8" key="2">
    <citation type="submission" date="2019-06" db="EMBL/GenBank/DDBJ databases">
        <title>Co-occurence of chitin degradation, pigmentation and bioactivity in marine Pseudoalteromonas.</title>
        <authorList>
            <person name="Sonnenschein E.C."/>
            <person name="Bech P.K."/>
        </authorList>
    </citation>
    <scope>NUCLEOTIDE SEQUENCE [LARGE SCALE GENOMIC DNA]</scope>
    <source>
        <strain evidence="8">S3790</strain>
    </source>
</reference>
<dbReference type="InterPro" id="IPR036849">
    <property type="entry name" value="Enolase-like_C_sf"/>
</dbReference>
<dbReference type="GO" id="GO:0016854">
    <property type="term" value="F:racemase and epimerase activity"/>
    <property type="evidence" value="ECO:0007669"/>
    <property type="project" value="UniProtKB-ARBA"/>
</dbReference>
<dbReference type="InterPro" id="IPR029065">
    <property type="entry name" value="Enolase_C-like"/>
</dbReference>
<reference evidence="5" key="3">
    <citation type="submission" date="2019-09" db="EMBL/GenBank/DDBJ databases">
        <title>Co-occurence of chitin degradation, pigmentation and bioactivity in marine Pseudoalteromonas.</title>
        <authorList>
            <person name="Sonnenschein E.C."/>
            <person name="Bech P.K."/>
        </authorList>
    </citation>
    <scope>NUCLEOTIDE SEQUENCE</scope>
    <source>
        <strain evidence="5">S3790</strain>
        <strain evidence="6 7">S3895</strain>
    </source>
</reference>
<dbReference type="SUPFAM" id="SSF51604">
    <property type="entry name" value="Enolase C-terminal domain-like"/>
    <property type="match status" value="1"/>
</dbReference>
<protein>
    <submittedName>
        <fullName evidence="5">O-succinylbenzoate-CoA synthase</fullName>
    </submittedName>
</protein>
<evidence type="ECO:0000313" key="8">
    <source>
        <dbReference type="Proteomes" id="UP000307217"/>
    </source>
</evidence>
<dbReference type="InterPro" id="IPR013341">
    <property type="entry name" value="Mandelate_racemase_N_dom"/>
</dbReference>
<keyword evidence="7" id="KW-1185">Reference proteome</keyword>
<dbReference type="SFLD" id="SFLDS00001">
    <property type="entry name" value="Enolase"/>
    <property type="match status" value="1"/>
</dbReference>
<dbReference type="Pfam" id="PF02746">
    <property type="entry name" value="MR_MLE_N"/>
    <property type="match status" value="1"/>
</dbReference>
<keyword evidence="3" id="KW-0413">Isomerase</keyword>
<evidence type="ECO:0000256" key="1">
    <source>
        <dbReference type="ARBA" id="ARBA00008031"/>
    </source>
</evidence>
<name>A0A5S3V6B6_9GAMM</name>
<dbReference type="PANTHER" id="PTHR48073">
    <property type="entry name" value="O-SUCCINYLBENZOATE SYNTHASE-RELATED"/>
    <property type="match status" value="1"/>
</dbReference>
<organism evidence="5 8">
    <name type="scientific">Pseudoalteromonas aurantia</name>
    <dbReference type="NCBI Taxonomy" id="43654"/>
    <lineage>
        <taxon>Bacteria</taxon>
        <taxon>Pseudomonadati</taxon>
        <taxon>Pseudomonadota</taxon>
        <taxon>Gammaproteobacteria</taxon>
        <taxon>Alteromonadales</taxon>
        <taxon>Pseudoalteromonadaceae</taxon>
        <taxon>Pseudoalteromonas</taxon>
    </lineage>
</organism>
<dbReference type="GO" id="GO:0046872">
    <property type="term" value="F:metal ion binding"/>
    <property type="evidence" value="ECO:0007669"/>
    <property type="project" value="UniProtKB-KW"/>
</dbReference>
<dbReference type="Proteomes" id="UP000307217">
    <property type="component" value="Unassembled WGS sequence"/>
</dbReference>
<comment type="caution">
    <text evidence="5">The sequence shown here is derived from an EMBL/GenBank/DDBJ whole genome shotgun (WGS) entry which is preliminary data.</text>
</comment>
<dbReference type="SUPFAM" id="SSF54826">
    <property type="entry name" value="Enolase N-terminal domain-like"/>
    <property type="match status" value="1"/>
</dbReference>
<dbReference type="GO" id="GO:0006518">
    <property type="term" value="P:peptide metabolic process"/>
    <property type="evidence" value="ECO:0007669"/>
    <property type="project" value="UniProtKB-ARBA"/>
</dbReference>
<reference evidence="5 8" key="1">
    <citation type="submission" date="2018-01" db="EMBL/GenBank/DDBJ databases">
        <authorList>
            <person name="Paulsen S."/>
            <person name="Gram L.K."/>
        </authorList>
    </citation>
    <scope>NUCLEOTIDE SEQUENCE [LARGE SCALE GENOMIC DNA]</scope>
    <source>
        <strain evidence="5 8">S3790</strain>
        <strain evidence="6">S3895</strain>
    </source>
</reference>
<dbReference type="RefSeq" id="WP_138592514.1">
    <property type="nucleotide sequence ID" value="NZ_PNBW01000047.1"/>
</dbReference>
<sequence>MKIIACRLRETHIPFKVSFKHALHTRKEVQGMILEVELSDGQIGYGECLPRDYVTGETHQSVISALSDIVLPALLHKSFSSFGELKQWLHSFFEVHNINNRQTCVLAITELALIDAFAKSTQSSVYKLFSSDTTTNKVPDIRYSGTYSLGSHEAFKRYQSVYDKLSLRQFKVKVGTDLDAELALIDKIRSANSGDIEIRLDANGAWDLNQAIDALKKFADKGVACCEQPMPVELKAAYPELVSKFKGIMDICIDESLCHYDDALWFAENAGATVFNLRVSKLGGISACLAIAKIAQAHDIDCQLGAQVGETAILTAAGHTLAQLLPKCRFYEGAFGTYLLEQDITHPSVMFAHAGKLPISLLKEHAGFGIEVDQDLISKVTYQSHNFS</sequence>
<evidence type="ECO:0000259" key="4">
    <source>
        <dbReference type="SMART" id="SM00922"/>
    </source>
</evidence>
<feature type="domain" description="Mandelate racemase/muconate lactonizing enzyme C-terminal" evidence="4">
    <location>
        <begin position="152"/>
        <end position="248"/>
    </location>
</feature>
<dbReference type="OrthoDB" id="9796450at2"/>
<comment type="similarity">
    <text evidence="1">Belongs to the mandelate racemase/muconate lactonizing enzyme family.</text>
</comment>
<dbReference type="InterPro" id="IPR013342">
    <property type="entry name" value="Mandelate_racemase_C"/>
</dbReference>
<evidence type="ECO:0000313" key="6">
    <source>
        <dbReference type="EMBL" id="TMO74609.1"/>
    </source>
</evidence>
<dbReference type="EMBL" id="PNBX01000062">
    <property type="protein sequence ID" value="TMO67144.1"/>
    <property type="molecule type" value="Genomic_DNA"/>
</dbReference>
<evidence type="ECO:0000256" key="3">
    <source>
        <dbReference type="ARBA" id="ARBA00023235"/>
    </source>
</evidence>
<dbReference type="Gene3D" id="3.20.20.120">
    <property type="entry name" value="Enolase-like C-terminal domain"/>
    <property type="match status" value="1"/>
</dbReference>
<dbReference type="Pfam" id="PF13378">
    <property type="entry name" value="MR_MLE_C"/>
    <property type="match status" value="1"/>
</dbReference>
<keyword evidence="2" id="KW-0479">Metal-binding</keyword>